<sequence length="1030" mass="114709">MLATLAPSSDPGPHGKYLGPSHAMNTFDLKSAVQEFLAHTPPFGELSAATQLALSQQFQPQRFPMGRGMLAPNKLPSQFYLIFQGQVRLLGRDQNQDVPPTLKMLQPGEAVGWSGLVRQHGCEGAIASTDTIALVLTGGEFLAWLAQEPHLDQYYRKRASLAEVYELLGYALGPQALEPYQLRHLLTEIYPQAQLKIIPATTSQPPMPLQLEPDYRWLLSSGSWPGLDIGQKISPELTSPPQNNSTPVRLLGFPIAALPQPSPLQTPALAPKNQISVTQTTIPRTATTVAWEMIPEAPLEPPEPELTDRQTPTNYPFVAGKDPLDASQACFEMLATYFNLPFRKDIIRRVLQNQLGQQDNKISLTTAGVISELMGLRAQLLEVPKNVIQRVPTPFLACWDNQLLLIYEISAQGVVVAAPEQGLLRQTLPIFLAPWDGETISLIQLEKTGDTPQKKFDWRWFLPAIQKHRRVLIEVFIASFFVQLFGLANPLVTQVIIDKVLVKNSPDSLHVLGILLVVVAIFEALLSSFRTYLFVDTTNRIDLTLGTQVIDHLLRLPLKYFDRRPVGELATRVNELENIRQFLTGTALTVVLDAVFSVIYIVVMILYSWLLTLIALATVPIFGLLTFIFSPVIRNQVRVKAERNAETQAYFTEVITGIQTVKSQNIELKSRWQWQDRYSRFVSAGFNAVITSTTAGSMSRFLSQLSNLLLLWVGAYLVLEQKLTLGELIAFRILAGYATSPLLRLIQLWQNFQETALSLERLSDILDSPQEVKAEDRGNIPLPAIQGAIRFQDVCFSFAGKGNLQLKHIHLNVEPGTFVGIVGQSGSGKSTLMKLLMRLYEADSGQITIDQYDVSKVDLYSLRQQVGMVLQDSLLFDGTVQDNIALARPDATPEEIVTAAKLAYAHDFIMDLPLGYNSRVGERGAALSGGQRQRIAIARVILQDPRLLILDEATSALDYLAEHTVFTNLRQTFGDRTVFFVTHRLRSLVGADRIVMMDQGSVVEQGTHPELMDLRGQYYCLYQQQEAAAV</sequence>
<keyword evidence="8" id="KW-0067">ATP-binding</keyword>
<keyword evidence="7" id="KW-0645">Protease</keyword>
<evidence type="ECO:0000256" key="9">
    <source>
        <dbReference type="ARBA" id="ARBA00022989"/>
    </source>
</evidence>
<evidence type="ECO:0000259" key="14">
    <source>
        <dbReference type="PROSITE" id="PS50929"/>
    </source>
</evidence>
<dbReference type="PANTHER" id="PTHR43394:SF1">
    <property type="entry name" value="ATP-BINDING CASSETTE SUB-FAMILY B MEMBER 10, MITOCHONDRIAL"/>
    <property type="match status" value="1"/>
</dbReference>
<dbReference type="InterPro" id="IPR005074">
    <property type="entry name" value="Peptidase_C39"/>
</dbReference>
<dbReference type="InterPro" id="IPR018490">
    <property type="entry name" value="cNMP-bd_dom_sf"/>
</dbReference>
<keyword evidence="17" id="KW-1185">Reference proteome</keyword>
<evidence type="ECO:0000256" key="7">
    <source>
        <dbReference type="ARBA" id="ARBA00022807"/>
    </source>
</evidence>
<dbReference type="GO" id="GO:0016887">
    <property type="term" value="F:ATP hydrolysis activity"/>
    <property type="evidence" value="ECO:0007669"/>
    <property type="project" value="InterPro"/>
</dbReference>
<dbReference type="InterPro" id="IPR011527">
    <property type="entry name" value="ABC1_TM_dom"/>
</dbReference>
<dbReference type="SUPFAM" id="SSF51206">
    <property type="entry name" value="cAMP-binding domain-like"/>
    <property type="match status" value="1"/>
</dbReference>
<dbReference type="Gene3D" id="3.90.70.10">
    <property type="entry name" value="Cysteine proteinases"/>
    <property type="match status" value="1"/>
</dbReference>
<evidence type="ECO:0000256" key="5">
    <source>
        <dbReference type="ARBA" id="ARBA00022741"/>
    </source>
</evidence>
<dbReference type="GO" id="GO:0015421">
    <property type="term" value="F:ABC-type oligopeptide transporter activity"/>
    <property type="evidence" value="ECO:0007669"/>
    <property type="project" value="TreeGrafter"/>
</dbReference>
<dbReference type="PROSITE" id="PS50893">
    <property type="entry name" value="ABC_TRANSPORTER_2"/>
    <property type="match status" value="1"/>
</dbReference>
<evidence type="ECO:0000259" key="12">
    <source>
        <dbReference type="PROSITE" id="PS50042"/>
    </source>
</evidence>
<dbReference type="AlphaFoldDB" id="A0AAE4JYD9"/>
<dbReference type="GO" id="GO:0008234">
    <property type="term" value="F:cysteine-type peptidase activity"/>
    <property type="evidence" value="ECO:0007669"/>
    <property type="project" value="UniProtKB-KW"/>
</dbReference>
<evidence type="ECO:0000256" key="2">
    <source>
        <dbReference type="ARBA" id="ARBA00022448"/>
    </source>
</evidence>
<dbReference type="FunFam" id="3.40.50.300:FF:000221">
    <property type="entry name" value="Multidrug ABC transporter ATP-binding protein"/>
    <property type="match status" value="1"/>
</dbReference>
<keyword evidence="6" id="KW-0378">Hydrolase</keyword>
<organism evidence="16 17">
    <name type="scientific">Pseudocalidococcus azoricus BACA0444</name>
    <dbReference type="NCBI Taxonomy" id="2918990"/>
    <lineage>
        <taxon>Bacteria</taxon>
        <taxon>Bacillati</taxon>
        <taxon>Cyanobacteriota</taxon>
        <taxon>Cyanophyceae</taxon>
        <taxon>Acaryochloridales</taxon>
        <taxon>Thermosynechococcaceae</taxon>
        <taxon>Pseudocalidococcus</taxon>
        <taxon>Pseudocalidococcus azoricus</taxon>
    </lineage>
</organism>
<keyword evidence="9 11" id="KW-1133">Transmembrane helix</keyword>
<keyword evidence="3" id="KW-1003">Cell membrane</keyword>
<comment type="caution">
    <text evidence="16">The sequence shown here is derived from an EMBL/GenBank/DDBJ whole genome shotgun (WGS) entry which is preliminary data.</text>
</comment>
<evidence type="ECO:0000259" key="15">
    <source>
        <dbReference type="PROSITE" id="PS50990"/>
    </source>
</evidence>
<reference evidence="17" key="1">
    <citation type="submission" date="2023-07" db="EMBL/GenBank/DDBJ databases">
        <authorList>
            <person name="Luz R."/>
            <person name="Cordeiro R."/>
            <person name="Fonseca A."/>
            <person name="Goncalves V."/>
        </authorList>
    </citation>
    <scope>NUCLEOTIDE SEQUENCE [LARGE SCALE GENOMIC DNA]</scope>
    <source>
        <strain evidence="17">BACA0444</strain>
    </source>
</reference>
<keyword evidence="10 11" id="KW-0472">Membrane</keyword>
<feature type="transmembrane region" description="Helical" evidence="11">
    <location>
        <begin position="471"/>
        <end position="488"/>
    </location>
</feature>
<dbReference type="InterPro" id="IPR003593">
    <property type="entry name" value="AAA+_ATPase"/>
</dbReference>
<dbReference type="PANTHER" id="PTHR43394">
    <property type="entry name" value="ATP-DEPENDENT PERMEASE MDL1, MITOCHONDRIAL"/>
    <property type="match status" value="1"/>
</dbReference>
<dbReference type="PROSITE" id="PS50042">
    <property type="entry name" value="CNMP_BINDING_3"/>
    <property type="match status" value="1"/>
</dbReference>
<dbReference type="Pfam" id="PF03412">
    <property type="entry name" value="Peptidase_C39"/>
    <property type="match status" value="1"/>
</dbReference>
<gene>
    <name evidence="16" type="ORF">RIF25_08710</name>
</gene>
<protein>
    <submittedName>
        <fullName evidence="16">Peptidase domain-containing ABC transporter</fullName>
    </submittedName>
</protein>
<dbReference type="SMART" id="SM00382">
    <property type="entry name" value="AAA"/>
    <property type="match status" value="1"/>
</dbReference>
<evidence type="ECO:0000256" key="1">
    <source>
        <dbReference type="ARBA" id="ARBA00004651"/>
    </source>
</evidence>
<dbReference type="InterPro" id="IPR014710">
    <property type="entry name" value="RmlC-like_jellyroll"/>
</dbReference>
<feature type="domain" description="ABC transmembrane type-1" evidence="14">
    <location>
        <begin position="475"/>
        <end position="754"/>
    </location>
</feature>
<evidence type="ECO:0000256" key="10">
    <source>
        <dbReference type="ARBA" id="ARBA00023136"/>
    </source>
</evidence>
<dbReference type="Gene3D" id="3.40.50.300">
    <property type="entry name" value="P-loop containing nucleotide triphosphate hydrolases"/>
    <property type="match status" value="1"/>
</dbReference>
<dbReference type="InterPro" id="IPR000595">
    <property type="entry name" value="cNMP-bd_dom"/>
</dbReference>
<dbReference type="InterPro" id="IPR003439">
    <property type="entry name" value="ABC_transporter-like_ATP-bd"/>
</dbReference>
<feature type="transmembrane region" description="Helical" evidence="11">
    <location>
        <begin position="582"/>
        <end position="603"/>
    </location>
</feature>
<evidence type="ECO:0000259" key="13">
    <source>
        <dbReference type="PROSITE" id="PS50893"/>
    </source>
</evidence>
<dbReference type="CDD" id="cd18782">
    <property type="entry name" value="ABC_6TM_PrtD_LapB_HlyB_like"/>
    <property type="match status" value="1"/>
</dbReference>
<dbReference type="CDD" id="cd02259">
    <property type="entry name" value="Peptidase_C39_like"/>
    <property type="match status" value="1"/>
</dbReference>
<evidence type="ECO:0000256" key="3">
    <source>
        <dbReference type="ARBA" id="ARBA00022475"/>
    </source>
</evidence>
<dbReference type="PROSITE" id="PS50929">
    <property type="entry name" value="ABC_TM1F"/>
    <property type="match status" value="1"/>
</dbReference>
<dbReference type="InterPro" id="IPR036640">
    <property type="entry name" value="ABC1_TM_sf"/>
</dbReference>
<evidence type="ECO:0000256" key="6">
    <source>
        <dbReference type="ARBA" id="ARBA00022801"/>
    </source>
</evidence>
<keyword evidence="7" id="KW-0788">Thiol protease</keyword>
<keyword evidence="5" id="KW-0547">Nucleotide-binding</keyword>
<proteinExistence type="predicted"/>
<comment type="subcellular location">
    <subcellularLocation>
        <location evidence="1">Cell membrane</location>
        <topology evidence="1">Multi-pass membrane protein</topology>
    </subcellularLocation>
</comment>
<dbReference type="GO" id="GO:0005524">
    <property type="term" value="F:ATP binding"/>
    <property type="evidence" value="ECO:0007669"/>
    <property type="project" value="UniProtKB-KW"/>
</dbReference>
<dbReference type="InterPro" id="IPR017871">
    <property type="entry name" value="ABC_transporter-like_CS"/>
</dbReference>
<name>A0AAE4JYD9_9CYAN</name>
<evidence type="ECO:0000256" key="11">
    <source>
        <dbReference type="SAM" id="Phobius"/>
    </source>
</evidence>
<dbReference type="EMBL" id="JAVMIP010000007">
    <property type="protein sequence ID" value="MDS3860894.1"/>
    <property type="molecule type" value="Genomic_DNA"/>
</dbReference>
<dbReference type="PROSITE" id="PS00211">
    <property type="entry name" value="ABC_TRANSPORTER_1"/>
    <property type="match status" value="1"/>
</dbReference>
<accession>A0AAE4JYD9</accession>
<dbReference type="InterPro" id="IPR027417">
    <property type="entry name" value="P-loop_NTPase"/>
</dbReference>
<dbReference type="Pfam" id="PF00005">
    <property type="entry name" value="ABC_tran"/>
    <property type="match status" value="1"/>
</dbReference>
<feature type="transmembrane region" description="Helical" evidence="11">
    <location>
        <begin position="678"/>
        <end position="695"/>
    </location>
</feature>
<evidence type="ECO:0000313" key="16">
    <source>
        <dbReference type="EMBL" id="MDS3860894.1"/>
    </source>
</evidence>
<dbReference type="Proteomes" id="UP001268256">
    <property type="component" value="Unassembled WGS sequence"/>
</dbReference>
<dbReference type="GO" id="GO:0006508">
    <property type="term" value="P:proteolysis"/>
    <property type="evidence" value="ECO:0007669"/>
    <property type="project" value="InterPro"/>
</dbReference>
<feature type="transmembrane region" description="Helical" evidence="11">
    <location>
        <begin position="609"/>
        <end position="633"/>
    </location>
</feature>
<dbReference type="Pfam" id="PF00664">
    <property type="entry name" value="ABC_membrane"/>
    <property type="match status" value="1"/>
</dbReference>
<dbReference type="InterPro" id="IPR039421">
    <property type="entry name" value="Type_1_exporter"/>
</dbReference>
<evidence type="ECO:0000256" key="4">
    <source>
        <dbReference type="ARBA" id="ARBA00022692"/>
    </source>
</evidence>
<keyword evidence="4 11" id="KW-0812">Transmembrane</keyword>
<evidence type="ECO:0000256" key="8">
    <source>
        <dbReference type="ARBA" id="ARBA00022840"/>
    </source>
</evidence>
<dbReference type="SMART" id="SM00100">
    <property type="entry name" value="cNMP"/>
    <property type="match status" value="1"/>
</dbReference>
<feature type="transmembrane region" description="Helical" evidence="11">
    <location>
        <begin position="508"/>
        <end position="526"/>
    </location>
</feature>
<dbReference type="Gene3D" id="2.60.120.10">
    <property type="entry name" value="Jelly Rolls"/>
    <property type="match status" value="1"/>
</dbReference>
<feature type="domain" description="Cyclic nucleotide-binding" evidence="12">
    <location>
        <begin position="42"/>
        <end position="117"/>
    </location>
</feature>
<evidence type="ECO:0000313" key="17">
    <source>
        <dbReference type="Proteomes" id="UP001268256"/>
    </source>
</evidence>
<keyword evidence="2" id="KW-0813">Transport</keyword>
<feature type="domain" description="ABC transporter" evidence="13">
    <location>
        <begin position="789"/>
        <end position="1024"/>
    </location>
</feature>
<dbReference type="SUPFAM" id="SSF52540">
    <property type="entry name" value="P-loop containing nucleoside triphosphate hydrolases"/>
    <property type="match status" value="1"/>
</dbReference>
<feature type="domain" description="Peptidase C39" evidence="15">
    <location>
        <begin position="320"/>
        <end position="442"/>
    </location>
</feature>
<dbReference type="Gene3D" id="1.20.1560.10">
    <property type="entry name" value="ABC transporter type 1, transmembrane domain"/>
    <property type="match status" value="1"/>
</dbReference>
<dbReference type="CDD" id="cd00038">
    <property type="entry name" value="CAP_ED"/>
    <property type="match status" value="1"/>
</dbReference>
<dbReference type="PROSITE" id="PS50990">
    <property type="entry name" value="PEPTIDASE_C39"/>
    <property type="match status" value="1"/>
</dbReference>
<dbReference type="SUPFAM" id="SSF90123">
    <property type="entry name" value="ABC transporter transmembrane region"/>
    <property type="match status" value="1"/>
</dbReference>
<dbReference type="GO" id="GO:0005886">
    <property type="term" value="C:plasma membrane"/>
    <property type="evidence" value="ECO:0007669"/>
    <property type="project" value="UniProtKB-SubCell"/>
</dbReference>